<organism evidence="5 6">
    <name type="scientific">Paenibacillus sabuli</name>
    <dbReference type="NCBI Taxonomy" id="2772509"/>
    <lineage>
        <taxon>Bacteria</taxon>
        <taxon>Bacillati</taxon>
        <taxon>Bacillota</taxon>
        <taxon>Bacilli</taxon>
        <taxon>Bacillales</taxon>
        <taxon>Paenibacillaceae</taxon>
        <taxon>Paenibacillus</taxon>
    </lineage>
</organism>
<keyword evidence="1" id="KW-0677">Repeat</keyword>
<keyword evidence="6" id="KW-1185">Reference proteome</keyword>
<evidence type="ECO:0000256" key="2">
    <source>
        <dbReference type="PROSITE-ProRule" id="PRU00504"/>
    </source>
</evidence>
<proteinExistence type="predicted"/>
<evidence type="ECO:0000259" key="4">
    <source>
        <dbReference type="Pfam" id="PF07833"/>
    </source>
</evidence>
<dbReference type="SUPFAM" id="SSF101898">
    <property type="entry name" value="NHL repeat"/>
    <property type="match status" value="1"/>
</dbReference>
<dbReference type="Pfam" id="PF07833">
    <property type="entry name" value="Cu_amine_oxidN1"/>
    <property type="match status" value="1"/>
</dbReference>
<dbReference type="InterPro" id="IPR012854">
    <property type="entry name" value="Cu_amine_oxidase-like_N"/>
</dbReference>
<dbReference type="PANTHER" id="PTHR13833">
    <property type="match status" value="1"/>
</dbReference>
<dbReference type="EMBL" id="JACXIZ010000020">
    <property type="protein sequence ID" value="MBD2846062.1"/>
    <property type="molecule type" value="Genomic_DNA"/>
</dbReference>
<feature type="repeat" description="NHL" evidence="2">
    <location>
        <begin position="245"/>
        <end position="269"/>
    </location>
</feature>
<comment type="caution">
    <text evidence="5">The sequence shown here is derived from an EMBL/GenBank/DDBJ whole genome shotgun (WGS) entry which is preliminary data.</text>
</comment>
<evidence type="ECO:0000256" key="3">
    <source>
        <dbReference type="SAM" id="SignalP"/>
    </source>
</evidence>
<protein>
    <submittedName>
        <fullName evidence="5">Copper amine oxidase</fullName>
    </submittedName>
</protein>
<feature type="repeat" description="NHL" evidence="2">
    <location>
        <begin position="125"/>
        <end position="155"/>
    </location>
</feature>
<dbReference type="Gene3D" id="3.30.457.10">
    <property type="entry name" value="Copper amine oxidase-like, N-terminal domain"/>
    <property type="match status" value="1"/>
</dbReference>
<reference evidence="5" key="1">
    <citation type="submission" date="2020-09" db="EMBL/GenBank/DDBJ databases">
        <title>A novel bacterium of genus Paenibacillus, isolated from South China Sea.</title>
        <authorList>
            <person name="Huang H."/>
            <person name="Mo K."/>
            <person name="Hu Y."/>
        </authorList>
    </citation>
    <scope>NUCLEOTIDE SEQUENCE</scope>
    <source>
        <strain evidence="5">IB182496</strain>
    </source>
</reference>
<dbReference type="Proteomes" id="UP000621560">
    <property type="component" value="Unassembled WGS sequence"/>
</dbReference>
<name>A0A927GSV4_9BACL</name>
<keyword evidence="3" id="KW-0732">Signal</keyword>
<dbReference type="PANTHER" id="PTHR13833:SF71">
    <property type="entry name" value="NHL DOMAIN-CONTAINING PROTEIN"/>
    <property type="match status" value="1"/>
</dbReference>
<evidence type="ECO:0000313" key="5">
    <source>
        <dbReference type="EMBL" id="MBD2846062.1"/>
    </source>
</evidence>
<dbReference type="Pfam" id="PF01436">
    <property type="entry name" value="NHL"/>
    <property type="match status" value="5"/>
</dbReference>
<dbReference type="InterPro" id="IPR011042">
    <property type="entry name" value="6-blade_b-propeller_TolB-like"/>
</dbReference>
<evidence type="ECO:0000313" key="6">
    <source>
        <dbReference type="Proteomes" id="UP000621560"/>
    </source>
</evidence>
<feature type="domain" description="Copper amine oxidase-like N-terminal" evidence="4">
    <location>
        <begin position="415"/>
        <end position="517"/>
    </location>
</feature>
<dbReference type="RefSeq" id="WP_190918177.1">
    <property type="nucleotide sequence ID" value="NZ_JACXIZ010000020.1"/>
</dbReference>
<gene>
    <name evidence="5" type="ORF">IDH44_12730</name>
</gene>
<dbReference type="AlphaFoldDB" id="A0A927GSV4"/>
<accession>A0A927GSV4</accession>
<dbReference type="InterPro" id="IPR036582">
    <property type="entry name" value="Mao_N_sf"/>
</dbReference>
<feature type="signal peptide" evidence="3">
    <location>
        <begin position="1"/>
        <end position="28"/>
    </location>
</feature>
<dbReference type="PROSITE" id="PS51125">
    <property type="entry name" value="NHL"/>
    <property type="match status" value="2"/>
</dbReference>
<sequence length="524" mass="54982">MKKRWHMLTAAALTAALLIPAASGAAQAPWEQDAPDLALYEVRTYTGSGEAGYAEGDREDAAFRMPGSLALMPEGGLLVSDTGNQRLRVVREAQTRLLAGAHYAIGDSGQLAGAFADGTGAEAFFSTPTGIALRDDGTVLVADADNHAIRAVAPDGTVRTVAGDGLIGNEDGKTAEARFYYPTDVAIAPDGAIYVADTLNHTIRRISDGRVTTIGQHSDRVTQLVPGYAEPIGDYADGPLEQALFNEPSGLALDSKGNLYVSDTGNQRIRYIDFAAGTVSTVAGTAGAYEALSPYAEGGYADGPAAQARFQAPRGIVALEDGALLIADSGNHAIRLLSEGEVRTIAGTPGDAGSADGVASAAGFDRPVDVALGPDGVIYVADLGNNRIRTIAPYAYPAALQREDEVQLLYGADRLETDTAPVIAKGTTFVPVRVIAERLGYTVEYRDGEAVVTKGGRTYTLRQGSTRVAIVDASGIAAQAELLAAPVMRNNRMLLPVRFFAEEAGLDVQWLPDVRAVLLRDSLF</sequence>
<feature type="chain" id="PRO_5037346817" evidence="3">
    <location>
        <begin position="29"/>
        <end position="524"/>
    </location>
</feature>
<dbReference type="Gene3D" id="2.120.10.30">
    <property type="entry name" value="TolB, C-terminal domain"/>
    <property type="match status" value="4"/>
</dbReference>
<dbReference type="InterPro" id="IPR001258">
    <property type="entry name" value="NHL_repeat"/>
</dbReference>
<evidence type="ECO:0000256" key="1">
    <source>
        <dbReference type="ARBA" id="ARBA00022737"/>
    </source>
</evidence>
<dbReference type="SUPFAM" id="SSF55383">
    <property type="entry name" value="Copper amine oxidase, domain N"/>
    <property type="match status" value="1"/>
</dbReference>